<name>A0A5D3E377_CUCMM</name>
<comment type="caution">
    <text evidence="2">The sequence shown here is derived from an EMBL/GenBank/DDBJ whole genome shotgun (WGS) entry which is preliminary data.</text>
</comment>
<dbReference type="EMBL" id="SSTD01000853">
    <property type="protein sequence ID" value="TYK30030.1"/>
    <property type="molecule type" value="Genomic_DNA"/>
</dbReference>
<gene>
    <name evidence="2" type="ORF">E5676_scaffold587G00420</name>
</gene>
<dbReference type="InterPro" id="IPR018289">
    <property type="entry name" value="MULE_transposase_dom"/>
</dbReference>
<accession>A0A5D3E377</accession>
<protein>
    <recommendedName>
        <fullName evidence="1">MULE transposase domain-containing protein</fullName>
    </recommendedName>
</protein>
<dbReference type="AlphaFoldDB" id="A0A5D3E377"/>
<evidence type="ECO:0000259" key="1">
    <source>
        <dbReference type="Pfam" id="PF10551"/>
    </source>
</evidence>
<evidence type="ECO:0000313" key="3">
    <source>
        <dbReference type="Proteomes" id="UP000321947"/>
    </source>
</evidence>
<evidence type="ECO:0000313" key="2">
    <source>
        <dbReference type="EMBL" id="TYK30030.1"/>
    </source>
</evidence>
<dbReference type="Pfam" id="PF10551">
    <property type="entry name" value="MULE"/>
    <property type="match status" value="1"/>
</dbReference>
<sequence>MSVEIQNIVRANPSVIVLVLVEMIKQQYGYTVKDRRVWQAKRKALVAVFGDWEKLDNNLWKSFLGIWSCNRRVQILGHIFPLAFAIVEGENTSNWLEFLYALRQYVTNRDGICLISDRHRVILAAINNEEIGWSKPQAFHRYCLRHVASNFNNKYKSKQLKILVFRVDDQHQRHKFIRTMKELKKLNPECLEYFEDIDLQKWTQSHDNRYQYGWMTSNAAECMNGVFKGACDPYITQHMRYLLHYRVELSEERGSVSMHHPLRPVHCTLLRCCWIPKGLPGCCSAVRVASGWGASDRIIEFQELPPDADVVGTYAWDAMTLAWLYRKLYHASYVQSLEIAGPLMLLQVWHTTDSPLQRHRDRYSI</sequence>
<dbReference type="PANTHER" id="PTHR31973:SF195">
    <property type="entry name" value="MUDR FAMILY TRANSPOSASE"/>
    <property type="match status" value="1"/>
</dbReference>
<proteinExistence type="predicted"/>
<dbReference type="PANTHER" id="PTHR31973">
    <property type="entry name" value="POLYPROTEIN, PUTATIVE-RELATED"/>
    <property type="match status" value="1"/>
</dbReference>
<reference evidence="2 3" key="1">
    <citation type="submission" date="2019-08" db="EMBL/GenBank/DDBJ databases">
        <title>Draft genome sequences of two oriental melons (Cucumis melo L. var makuwa).</title>
        <authorList>
            <person name="Kwon S.-Y."/>
        </authorList>
    </citation>
    <scope>NUCLEOTIDE SEQUENCE [LARGE SCALE GENOMIC DNA]</scope>
    <source>
        <strain evidence="3">cv. Chang Bougi</strain>
        <tissue evidence="2">Leaf</tissue>
    </source>
</reference>
<feature type="domain" description="MULE transposase" evidence="1">
    <location>
        <begin position="76"/>
        <end position="150"/>
    </location>
</feature>
<dbReference type="Proteomes" id="UP000321947">
    <property type="component" value="Unassembled WGS sequence"/>
</dbReference>
<organism evidence="2 3">
    <name type="scientific">Cucumis melo var. makuwa</name>
    <name type="common">Oriental melon</name>
    <dbReference type="NCBI Taxonomy" id="1194695"/>
    <lineage>
        <taxon>Eukaryota</taxon>
        <taxon>Viridiplantae</taxon>
        <taxon>Streptophyta</taxon>
        <taxon>Embryophyta</taxon>
        <taxon>Tracheophyta</taxon>
        <taxon>Spermatophyta</taxon>
        <taxon>Magnoliopsida</taxon>
        <taxon>eudicotyledons</taxon>
        <taxon>Gunneridae</taxon>
        <taxon>Pentapetalae</taxon>
        <taxon>rosids</taxon>
        <taxon>fabids</taxon>
        <taxon>Cucurbitales</taxon>
        <taxon>Cucurbitaceae</taxon>
        <taxon>Benincaseae</taxon>
        <taxon>Cucumis</taxon>
    </lineage>
</organism>